<dbReference type="Proteomes" id="UP000037510">
    <property type="component" value="Unassembled WGS sequence"/>
</dbReference>
<keyword evidence="11" id="KW-1185">Reference proteome</keyword>
<dbReference type="InterPro" id="IPR000433">
    <property type="entry name" value="Znf_ZZ"/>
</dbReference>
<evidence type="ECO:0000256" key="3">
    <source>
        <dbReference type="ARBA" id="ARBA00022771"/>
    </source>
</evidence>
<feature type="domain" description="ZZ-type" evidence="9">
    <location>
        <begin position="5"/>
        <end position="60"/>
    </location>
</feature>
<evidence type="ECO:0000259" key="9">
    <source>
        <dbReference type="PROSITE" id="PS50135"/>
    </source>
</evidence>
<comment type="caution">
    <text evidence="10">The sequence shown here is derived from an EMBL/GenBank/DDBJ whole genome shotgun (WGS) entry which is preliminary data.</text>
</comment>
<dbReference type="CDD" id="cd02335">
    <property type="entry name" value="ZZ_ADA2"/>
    <property type="match status" value="1"/>
</dbReference>
<dbReference type="Gene3D" id="3.30.60.90">
    <property type="match status" value="1"/>
</dbReference>
<sequence length="135" mass="15141">MADLYAKYNCTYCQEEISGVRVKCAECPDFDICLQCFSVGAEIGQHKNDHSYQFVDSGAFGIFLGRSSWSANEERQKMNTSQDTWMAASAGLPGAMWRGPRGPLYTVQTETKARSAPVPWRDCHTLRNMTMKPNS</sequence>
<proteinExistence type="predicted"/>
<dbReference type="InterPro" id="IPR041983">
    <property type="entry name" value="ADA2-like_ZZ"/>
</dbReference>
<evidence type="ECO:0000256" key="6">
    <source>
        <dbReference type="ARBA" id="ARBA00023163"/>
    </source>
</evidence>
<evidence type="ECO:0000256" key="7">
    <source>
        <dbReference type="ARBA" id="ARBA00023242"/>
    </source>
</evidence>
<dbReference type="SMART" id="SM00291">
    <property type="entry name" value="ZnF_ZZ"/>
    <property type="match status" value="1"/>
</dbReference>
<evidence type="ECO:0000256" key="5">
    <source>
        <dbReference type="ARBA" id="ARBA00023015"/>
    </source>
</evidence>
<dbReference type="SUPFAM" id="SSF57850">
    <property type="entry name" value="RING/U-box"/>
    <property type="match status" value="1"/>
</dbReference>
<dbReference type="PANTHER" id="PTHR12374">
    <property type="entry name" value="TRANSCRIPTIONAL ADAPTOR 2 ADA2 -RELATED"/>
    <property type="match status" value="1"/>
</dbReference>
<keyword evidence="2" id="KW-0479">Metal-binding</keyword>
<comment type="subcellular location">
    <subcellularLocation>
        <location evidence="1">Nucleus</location>
    </subcellularLocation>
</comment>
<protein>
    <submittedName>
        <fullName evidence="10">Transcriptional adapter 2B</fullName>
    </submittedName>
</protein>
<name>A0A0L7KMC0_OPEBR</name>
<dbReference type="PROSITE" id="PS50135">
    <property type="entry name" value="ZF_ZZ_2"/>
    <property type="match status" value="1"/>
</dbReference>
<dbReference type="AlphaFoldDB" id="A0A0L7KMC0"/>
<keyword evidence="4" id="KW-0862">Zinc</keyword>
<evidence type="ECO:0000256" key="2">
    <source>
        <dbReference type="ARBA" id="ARBA00022723"/>
    </source>
</evidence>
<keyword evidence="6" id="KW-0804">Transcription</keyword>
<dbReference type="PANTHER" id="PTHR12374:SF63">
    <property type="entry name" value="TRANSCRIPTIONAL ADAPTER 2-BETA"/>
    <property type="match status" value="1"/>
</dbReference>
<keyword evidence="5" id="KW-0805">Transcription regulation</keyword>
<accession>A0A0L7KMC0</accession>
<dbReference type="GO" id="GO:0006357">
    <property type="term" value="P:regulation of transcription by RNA polymerase II"/>
    <property type="evidence" value="ECO:0007669"/>
    <property type="project" value="TreeGrafter"/>
</dbReference>
<dbReference type="GO" id="GO:0003682">
    <property type="term" value="F:chromatin binding"/>
    <property type="evidence" value="ECO:0007669"/>
    <property type="project" value="TreeGrafter"/>
</dbReference>
<dbReference type="GO" id="GO:0006338">
    <property type="term" value="P:chromatin remodeling"/>
    <property type="evidence" value="ECO:0007669"/>
    <property type="project" value="TreeGrafter"/>
</dbReference>
<evidence type="ECO:0000313" key="10">
    <source>
        <dbReference type="EMBL" id="KOB64452.1"/>
    </source>
</evidence>
<keyword evidence="3 8" id="KW-0863">Zinc-finger</keyword>
<evidence type="ECO:0000256" key="4">
    <source>
        <dbReference type="ARBA" id="ARBA00022833"/>
    </source>
</evidence>
<evidence type="ECO:0000256" key="1">
    <source>
        <dbReference type="ARBA" id="ARBA00004123"/>
    </source>
</evidence>
<dbReference type="Pfam" id="PF25299">
    <property type="entry name" value="ZZ_ADA2"/>
    <property type="match status" value="1"/>
</dbReference>
<dbReference type="PROSITE" id="PS01357">
    <property type="entry name" value="ZF_ZZ_1"/>
    <property type="match status" value="1"/>
</dbReference>
<organism evidence="10 11">
    <name type="scientific">Operophtera brumata</name>
    <name type="common">Winter moth</name>
    <name type="synonym">Phalaena brumata</name>
    <dbReference type="NCBI Taxonomy" id="104452"/>
    <lineage>
        <taxon>Eukaryota</taxon>
        <taxon>Metazoa</taxon>
        <taxon>Ecdysozoa</taxon>
        <taxon>Arthropoda</taxon>
        <taxon>Hexapoda</taxon>
        <taxon>Insecta</taxon>
        <taxon>Pterygota</taxon>
        <taxon>Neoptera</taxon>
        <taxon>Endopterygota</taxon>
        <taxon>Lepidoptera</taxon>
        <taxon>Glossata</taxon>
        <taxon>Ditrysia</taxon>
        <taxon>Geometroidea</taxon>
        <taxon>Geometridae</taxon>
        <taxon>Larentiinae</taxon>
        <taxon>Operophtera</taxon>
    </lineage>
</organism>
<dbReference type="GO" id="GO:0008270">
    <property type="term" value="F:zinc ion binding"/>
    <property type="evidence" value="ECO:0007669"/>
    <property type="project" value="UniProtKB-KW"/>
</dbReference>
<keyword evidence="7" id="KW-0539">Nucleus</keyword>
<reference evidence="10 11" key="1">
    <citation type="journal article" date="2015" name="Genome Biol. Evol.">
        <title>The genome of winter moth (Operophtera brumata) provides a genomic perspective on sexual dimorphism and phenology.</title>
        <authorList>
            <person name="Derks M.F."/>
            <person name="Smit S."/>
            <person name="Salis L."/>
            <person name="Schijlen E."/>
            <person name="Bossers A."/>
            <person name="Mateman C."/>
            <person name="Pijl A.S."/>
            <person name="de Ridder D."/>
            <person name="Groenen M.A."/>
            <person name="Visser M.E."/>
            <person name="Megens H.J."/>
        </authorList>
    </citation>
    <scope>NUCLEOTIDE SEQUENCE [LARGE SCALE GENOMIC DNA]</scope>
    <source>
        <strain evidence="10">WM2013NL</strain>
        <tissue evidence="10">Head and thorax</tissue>
    </source>
</reference>
<dbReference type="EMBL" id="JTDY01008669">
    <property type="protein sequence ID" value="KOB64452.1"/>
    <property type="molecule type" value="Genomic_DNA"/>
</dbReference>
<gene>
    <name evidence="10" type="ORF">OBRU01_24261</name>
</gene>
<dbReference type="FunFam" id="3.30.60.90:FF:000008">
    <property type="entry name" value="Transcriptional adapter 2"/>
    <property type="match status" value="1"/>
</dbReference>
<dbReference type="GO" id="GO:0003713">
    <property type="term" value="F:transcription coactivator activity"/>
    <property type="evidence" value="ECO:0007669"/>
    <property type="project" value="TreeGrafter"/>
</dbReference>
<evidence type="ECO:0000313" key="11">
    <source>
        <dbReference type="Proteomes" id="UP000037510"/>
    </source>
</evidence>
<dbReference type="InterPro" id="IPR043145">
    <property type="entry name" value="Znf_ZZ_sf"/>
</dbReference>
<dbReference type="GO" id="GO:0005634">
    <property type="term" value="C:nucleus"/>
    <property type="evidence" value="ECO:0007669"/>
    <property type="project" value="UniProtKB-SubCell"/>
</dbReference>
<dbReference type="STRING" id="104452.A0A0L7KMC0"/>
<dbReference type="GO" id="GO:0070461">
    <property type="term" value="C:SAGA-type complex"/>
    <property type="evidence" value="ECO:0007669"/>
    <property type="project" value="TreeGrafter"/>
</dbReference>
<evidence type="ECO:0000256" key="8">
    <source>
        <dbReference type="PROSITE-ProRule" id="PRU00228"/>
    </source>
</evidence>